<dbReference type="PANTHER" id="PTHR34502:SF5">
    <property type="entry name" value="DUF6594 DOMAIN-CONTAINING PROTEIN"/>
    <property type="match status" value="1"/>
</dbReference>
<dbReference type="AlphaFoldDB" id="A0A0D2DFA0"/>
<evidence type="ECO:0000259" key="1">
    <source>
        <dbReference type="Pfam" id="PF20237"/>
    </source>
</evidence>
<dbReference type="HOGENOM" id="CLU_2793988_0_0_1"/>
<dbReference type="InterPro" id="IPR046529">
    <property type="entry name" value="DUF6594"/>
</dbReference>
<evidence type="ECO:0000313" key="3">
    <source>
        <dbReference type="Proteomes" id="UP000053342"/>
    </source>
</evidence>
<accession>A0A0D2DFA0</accession>
<feature type="domain" description="DUF6594" evidence="1">
    <location>
        <begin position="4"/>
        <end position="51"/>
    </location>
</feature>
<dbReference type="GeneID" id="27359346"/>
<dbReference type="STRING" id="215243.A0A0D2DFA0"/>
<dbReference type="RefSeq" id="XP_016261964.1">
    <property type="nucleotide sequence ID" value="XM_016408484.1"/>
</dbReference>
<dbReference type="PANTHER" id="PTHR34502">
    <property type="entry name" value="DUF6594 DOMAIN-CONTAINING PROTEIN-RELATED"/>
    <property type="match status" value="1"/>
</dbReference>
<dbReference type="Proteomes" id="UP000053342">
    <property type="component" value="Unassembled WGS sequence"/>
</dbReference>
<keyword evidence="3" id="KW-1185">Reference proteome</keyword>
<gene>
    <name evidence="2" type="ORF">PV06_07272</name>
</gene>
<name>A0A0D2DFA0_9EURO</name>
<reference evidence="2 3" key="1">
    <citation type="submission" date="2015-01" db="EMBL/GenBank/DDBJ databases">
        <title>The Genome Sequence of Exophiala oligosperma CBS72588.</title>
        <authorList>
            <consortium name="The Broad Institute Genomics Platform"/>
            <person name="Cuomo C."/>
            <person name="de Hoog S."/>
            <person name="Gorbushina A."/>
            <person name="Stielow B."/>
            <person name="Teixiera M."/>
            <person name="Abouelleil A."/>
            <person name="Chapman S.B."/>
            <person name="Priest M."/>
            <person name="Young S.K."/>
            <person name="Wortman J."/>
            <person name="Nusbaum C."/>
            <person name="Birren B."/>
        </authorList>
    </citation>
    <scope>NUCLEOTIDE SEQUENCE [LARGE SCALE GENOMIC DNA]</scope>
    <source>
        <strain evidence="2 3">CBS 72588</strain>
    </source>
</reference>
<organism evidence="2 3">
    <name type="scientific">Exophiala oligosperma</name>
    <dbReference type="NCBI Taxonomy" id="215243"/>
    <lineage>
        <taxon>Eukaryota</taxon>
        <taxon>Fungi</taxon>
        <taxon>Dikarya</taxon>
        <taxon>Ascomycota</taxon>
        <taxon>Pezizomycotina</taxon>
        <taxon>Eurotiomycetes</taxon>
        <taxon>Chaetothyriomycetidae</taxon>
        <taxon>Chaetothyriales</taxon>
        <taxon>Herpotrichiellaceae</taxon>
        <taxon>Exophiala</taxon>
    </lineage>
</organism>
<protein>
    <recommendedName>
        <fullName evidence="1">DUF6594 domain-containing protein</fullName>
    </recommendedName>
</protein>
<evidence type="ECO:0000313" key="2">
    <source>
        <dbReference type="EMBL" id="KIW41748.1"/>
    </source>
</evidence>
<dbReference type="EMBL" id="KN847337">
    <property type="protein sequence ID" value="KIW41748.1"/>
    <property type="molecule type" value="Genomic_DNA"/>
</dbReference>
<proteinExistence type="predicted"/>
<sequence length="68" mass="7762">MGMPKVAHLMSRHNEYAIFRSFKGLNFQNLLYFQAELTQLEQGLKEIIRKDKLSRFPPGAHGQATGPC</sequence>
<dbReference type="VEuPathDB" id="FungiDB:PV06_07272"/>
<dbReference type="Pfam" id="PF20237">
    <property type="entry name" value="DUF6594"/>
    <property type="match status" value="1"/>
</dbReference>
<dbReference type="OrthoDB" id="3533814at2759"/>